<protein>
    <recommendedName>
        <fullName evidence="1">Beta-lactamase-related domain-containing protein</fullName>
    </recommendedName>
</protein>
<dbReference type="InterPro" id="IPR012338">
    <property type="entry name" value="Beta-lactam/transpept-like"/>
</dbReference>
<feature type="domain" description="Beta-lactamase-related" evidence="1">
    <location>
        <begin position="22"/>
        <end position="182"/>
    </location>
</feature>
<dbReference type="PANTHER" id="PTHR43319:SF3">
    <property type="entry name" value="BETA-LACTAMASE-RELATED DOMAIN-CONTAINING PROTEIN"/>
    <property type="match status" value="1"/>
</dbReference>
<proteinExistence type="predicted"/>
<reference evidence="2" key="1">
    <citation type="submission" date="2018-05" db="EMBL/GenBank/DDBJ databases">
        <authorList>
            <person name="Lanie J.A."/>
            <person name="Ng W.-L."/>
            <person name="Kazmierczak K.M."/>
            <person name="Andrzejewski T.M."/>
            <person name="Davidsen T.M."/>
            <person name="Wayne K.J."/>
            <person name="Tettelin H."/>
            <person name="Glass J.I."/>
            <person name="Rusch D."/>
            <person name="Podicherti R."/>
            <person name="Tsui H.-C.T."/>
            <person name="Winkler M.E."/>
        </authorList>
    </citation>
    <scope>NUCLEOTIDE SEQUENCE</scope>
</reference>
<sequence length="186" mass="20847">MTFPKRGEVLVEGTVSVGFEPLRRLFTQNMRTQAEVNAQLCIYVGEDCVVDLYGTAVGDTDYSGETLANVFSSGKSLEAIALASLVSLQRLDYNAKICEHWPEFTGDGKESLTIADLMRHEAGLSSLNVSIEPRDLWRDNIKANKIGEVLASHPLRFRQDTPREYHAMTRGWIANEVFRRVDPLGR</sequence>
<dbReference type="InterPro" id="IPR052907">
    <property type="entry name" value="Beta-lactamase/esterase"/>
</dbReference>
<organism evidence="2">
    <name type="scientific">marine metagenome</name>
    <dbReference type="NCBI Taxonomy" id="408172"/>
    <lineage>
        <taxon>unclassified sequences</taxon>
        <taxon>metagenomes</taxon>
        <taxon>ecological metagenomes</taxon>
    </lineage>
</organism>
<dbReference type="EMBL" id="UINC01049904">
    <property type="protein sequence ID" value="SVB62225.1"/>
    <property type="molecule type" value="Genomic_DNA"/>
</dbReference>
<evidence type="ECO:0000313" key="2">
    <source>
        <dbReference type="EMBL" id="SVB62225.1"/>
    </source>
</evidence>
<dbReference type="SUPFAM" id="SSF56601">
    <property type="entry name" value="beta-lactamase/transpeptidase-like"/>
    <property type="match status" value="1"/>
</dbReference>
<dbReference type="InterPro" id="IPR001466">
    <property type="entry name" value="Beta-lactam-related"/>
</dbReference>
<evidence type="ECO:0000259" key="1">
    <source>
        <dbReference type="Pfam" id="PF00144"/>
    </source>
</evidence>
<feature type="non-terminal residue" evidence="2">
    <location>
        <position position="186"/>
    </location>
</feature>
<dbReference type="Gene3D" id="3.40.710.10">
    <property type="entry name" value="DD-peptidase/beta-lactamase superfamily"/>
    <property type="match status" value="1"/>
</dbReference>
<gene>
    <name evidence="2" type="ORF">METZ01_LOCUS215079</name>
</gene>
<dbReference type="Pfam" id="PF00144">
    <property type="entry name" value="Beta-lactamase"/>
    <property type="match status" value="1"/>
</dbReference>
<accession>A0A382FHT5</accession>
<name>A0A382FHT5_9ZZZZ</name>
<dbReference type="PANTHER" id="PTHR43319">
    <property type="entry name" value="BETA-LACTAMASE-RELATED"/>
    <property type="match status" value="1"/>
</dbReference>
<dbReference type="AlphaFoldDB" id="A0A382FHT5"/>